<reference evidence="2" key="1">
    <citation type="journal article" date="2023" name="Mol. Phylogenet. Evol.">
        <title>Genome-scale phylogeny and comparative genomics of the fungal order Sordariales.</title>
        <authorList>
            <person name="Hensen N."/>
            <person name="Bonometti L."/>
            <person name="Westerberg I."/>
            <person name="Brannstrom I.O."/>
            <person name="Guillou S."/>
            <person name="Cros-Aarteil S."/>
            <person name="Calhoun S."/>
            <person name="Haridas S."/>
            <person name="Kuo A."/>
            <person name="Mondo S."/>
            <person name="Pangilinan J."/>
            <person name="Riley R."/>
            <person name="LaButti K."/>
            <person name="Andreopoulos B."/>
            <person name="Lipzen A."/>
            <person name="Chen C."/>
            <person name="Yan M."/>
            <person name="Daum C."/>
            <person name="Ng V."/>
            <person name="Clum A."/>
            <person name="Steindorff A."/>
            <person name="Ohm R.A."/>
            <person name="Martin F."/>
            <person name="Silar P."/>
            <person name="Natvig D.O."/>
            <person name="Lalanne C."/>
            <person name="Gautier V."/>
            <person name="Ament-Velasquez S.L."/>
            <person name="Kruys A."/>
            <person name="Hutchinson M.I."/>
            <person name="Powell A.J."/>
            <person name="Barry K."/>
            <person name="Miller A.N."/>
            <person name="Grigoriev I.V."/>
            <person name="Debuchy R."/>
            <person name="Gladieux P."/>
            <person name="Hiltunen Thoren M."/>
            <person name="Johannesson H."/>
        </authorList>
    </citation>
    <scope>NUCLEOTIDE SEQUENCE</scope>
    <source>
        <strain evidence="2">CBS 626.80</strain>
    </source>
</reference>
<protein>
    <submittedName>
        <fullName evidence="2">Uncharacterized protein</fullName>
    </submittedName>
</protein>
<evidence type="ECO:0000256" key="1">
    <source>
        <dbReference type="SAM" id="MobiDB-lite"/>
    </source>
</evidence>
<dbReference type="Proteomes" id="UP001303222">
    <property type="component" value="Unassembled WGS sequence"/>
</dbReference>
<dbReference type="GO" id="GO:0005634">
    <property type="term" value="C:nucleus"/>
    <property type="evidence" value="ECO:0007669"/>
    <property type="project" value="TreeGrafter"/>
</dbReference>
<sequence>MSRHHTGPLSAVTPGDGVSHGRQQPQQTRQQQQQLTSHSQHVPAPQQTKWHSPHPSYQHQHQHPHPHHPNLASFVKPEHTPMNSHNHDYSHSETAWSARKSSGSMVSATSASSRSPSPGTHSDLGSICYAASTSSLATSLQPSTECNFQEGDLEQRESVGMGNKWNDETSRSSITPVSRFTGRPAKKGRYAPNSTGGGGGPGSGSSSRSSASGTRSPSRPSSLRNAMFAVDPSAPHGPHPRSAEAEDMMSCESDAESGESEDDDMDIMGGYLDDNSSEEEEEEEDDNDWSGQNGNLERAVIEAVNGDMPLAAYLIPILHRDYSLAVKNKVESWQFGNTGSGTSGGGAQNLRERGNSDASRGEKSSFTDSPPGGSGANGNGNGNSRKRRRRSNSDGGGREGRGFAGSGAGGGGRGSGDWGGGGDGGGGDDGDEDEEKNIDTGSGPGVAGNEESQPMLACPFHKRDPEKYGIQQTNSANGKKHKYRACTGPGFKSIQRLKEHLKRVHSPVQCNRCYKIFPGTDRATCLANLSEHQKESDACTLGDPSQKEGIDAVQWAALERQNRKKNQEAHKLEKWFEIWDVLFPGANRPETPWHDIKPRITPFSPSKDGDAFSKLFLDILDHKIQHQDIDFSSMGTDIVRERLKYVVQQTFKAYVSLHGHLSTETSSSELSNGPGGRNRLSIVGGSSTHLSAPATAASHQMSNTTTGTAPTSIGMGTRNNNNNAQAAQQQMNPYAQHGLPTSPYHSHSHSHSHYGHHSPATPHQPQFMAHSPHNGGPMAVSPHAAAAMSAAGYTMTAEDASMASASAVGVNGGGPAANYFYTSYAMFPPPPHPATGTHAHAAWGAPGQFVAAHHPAAVQAQYGMPHPAQQQIGSVGPHGSVGQVGQVTADHMDVGAYQFEVEAGVSAFD</sequence>
<keyword evidence="3" id="KW-1185">Reference proteome</keyword>
<evidence type="ECO:0000313" key="2">
    <source>
        <dbReference type="EMBL" id="KAK3953014.1"/>
    </source>
</evidence>
<name>A0AAN6SGW7_9PEZI</name>
<dbReference type="PANTHER" id="PTHR24335:SF4">
    <property type="entry name" value="EXTRA-EXTRA"/>
    <property type="match status" value="1"/>
</dbReference>
<feature type="compositionally biased region" description="Gly residues" evidence="1">
    <location>
        <begin position="402"/>
        <end position="425"/>
    </location>
</feature>
<dbReference type="InterPro" id="IPR042768">
    <property type="entry name" value="MNX1/Ceh-12"/>
</dbReference>
<feature type="region of interest" description="Disordered" evidence="1">
    <location>
        <begin position="662"/>
        <end position="721"/>
    </location>
</feature>
<feature type="region of interest" description="Disordered" evidence="1">
    <location>
        <begin position="735"/>
        <end position="762"/>
    </location>
</feature>
<feature type="region of interest" description="Disordered" evidence="1">
    <location>
        <begin position="337"/>
        <end position="452"/>
    </location>
</feature>
<feature type="compositionally biased region" description="Gly residues" evidence="1">
    <location>
        <begin position="372"/>
        <end position="381"/>
    </location>
</feature>
<gene>
    <name evidence="2" type="ORF">QBC32DRAFT_258899</name>
</gene>
<feature type="compositionally biased region" description="Basic and acidic residues" evidence="1">
    <location>
        <begin position="350"/>
        <end position="365"/>
    </location>
</feature>
<feature type="compositionally biased region" description="Acidic residues" evidence="1">
    <location>
        <begin position="275"/>
        <end position="288"/>
    </location>
</feature>
<dbReference type="GO" id="GO:1990837">
    <property type="term" value="F:sequence-specific double-stranded DNA binding"/>
    <property type="evidence" value="ECO:0007669"/>
    <property type="project" value="TreeGrafter"/>
</dbReference>
<reference evidence="2" key="2">
    <citation type="submission" date="2023-06" db="EMBL/GenBank/DDBJ databases">
        <authorList>
            <consortium name="Lawrence Berkeley National Laboratory"/>
            <person name="Mondo S.J."/>
            <person name="Hensen N."/>
            <person name="Bonometti L."/>
            <person name="Westerberg I."/>
            <person name="Brannstrom I.O."/>
            <person name="Guillou S."/>
            <person name="Cros-Aarteil S."/>
            <person name="Calhoun S."/>
            <person name="Haridas S."/>
            <person name="Kuo A."/>
            <person name="Pangilinan J."/>
            <person name="Riley R."/>
            <person name="Labutti K."/>
            <person name="Andreopoulos B."/>
            <person name="Lipzen A."/>
            <person name="Chen C."/>
            <person name="Yanf M."/>
            <person name="Daum C."/>
            <person name="Ng V."/>
            <person name="Clum A."/>
            <person name="Steindorff A."/>
            <person name="Ohm R."/>
            <person name="Martin F."/>
            <person name="Silar P."/>
            <person name="Natvig D."/>
            <person name="Lalanne C."/>
            <person name="Gautier V."/>
            <person name="Ament-Velasquez S.L."/>
            <person name="Kruys A."/>
            <person name="Hutchinson M.I."/>
            <person name="Powell A.J."/>
            <person name="Barry K."/>
            <person name="Miller A.N."/>
            <person name="Grigoriev I.V."/>
            <person name="Debuchy R."/>
            <person name="Gladieux P."/>
            <person name="Thoren M.H."/>
            <person name="Johannesson H."/>
        </authorList>
    </citation>
    <scope>NUCLEOTIDE SEQUENCE</scope>
    <source>
        <strain evidence="2">CBS 626.80</strain>
    </source>
</reference>
<proteinExistence type="predicted"/>
<dbReference type="AlphaFoldDB" id="A0AAN6SGW7"/>
<organism evidence="2 3">
    <name type="scientific">Pseudoneurospora amorphoporcata</name>
    <dbReference type="NCBI Taxonomy" id="241081"/>
    <lineage>
        <taxon>Eukaryota</taxon>
        <taxon>Fungi</taxon>
        <taxon>Dikarya</taxon>
        <taxon>Ascomycota</taxon>
        <taxon>Pezizomycotina</taxon>
        <taxon>Sordariomycetes</taxon>
        <taxon>Sordariomycetidae</taxon>
        <taxon>Sordariales</taxon>
        <taxon>Sordariaceae</taxon>
        <taxon>Pseudoneurospora</taxon>
    </lineage>
</organism>
<feature type="region of interest" description="Disordered" evidence="1">
    <location>
        <begin position="1"/>
        <end position="101"/>
    </location>
</feature>
<feature type="compositionally biased region" description="Low complexity" evidence="1">
    <location>
        <begin position="662"/>
        <end position="671"/>
    </location>
</feature>
<feature type="compositionally biased region" description="Acidic residues" evidence="1">
    <location>
        <begin position="426"/>
        <end position="436"/>
    </location>
</feature>
<feature type="compositionally biased region" description="Acidic residues" evidence="1">
    <location>
        <begin position="245"/>
        <end position="266"/>
    </location>
</feature>
<feature type="compositionally biased region" description="Polar residues" evidence="1">
    <location>
        <begin position="697"/>
        <end position="711"/>
    </location>
</feature>
<comment type="caution">
    <text evidence="2">The sequence shown here is derived from an EMBL/GenBank/DDBJ whole genome shotgun (WGS) entry which is preliminary data.</text>
</comment>
<feature type="compositionally biased region" description="Low complexity" evidence="1">
    <location>
        <begin position="204"/>
        <end position="222"/>
    </location>
</feature>
<feature type="compositionally biased region" description="Basic residues" evidence="1">
    <location>
        <begin position="746"/>
        <end position="756"/>
    </location>
</feature>
<feature type="compositionally biased region" description="Gly residues" evidence="1">
    <location>
        <begin position="338"/>
        <end position="347"/>
    </location>
</feature>
<feature type="compositionally biased region" description="Low complexity" evidence="1">
    <location>
        <begin position="22"/>
        <end position="41"/>
    </location>
</feature>
<dbReference type="EMBL" id="MU859113">
    <property type="protein sequence ID" value="KAK3953014.1"/>
    <property type="molecule type" value="Genomic_DNA"/>
</dbReference>
<feature type="region of interest" description="Disordered" evidence="1">
    <location>
        <begin position="149"/>
        <end position="294"/>
    </location>
</feature>
<evidence type="ECO:0000313" key="3">
    <source>
        <dbReference type="Proteomes" id="UP001303222"/>
    </source>
</evidence>
<dbReference type="PANTHER" id="PTHR24335">
    <property type="entry name" value="MOTOR NEURON AND PANCREAS HOMEOBOX PROTEIN"/>
    <property type="match status" value="1"/>
</dbReference>
<accession>A0AAN6SGW7</accession>